<dbReference type="PANTHER" id="PTHR33336">
    <property type="entry name" value="QUINOL MONOOXYGENASE YGIN-RELATED"/>
    <property type="match status" value="1"/>
</dbReference>
<keyword evidence="2" id="KW-0503">Monooxygenase</keyword>
<name>A0A6P1NHC4_9PROT</name>
<feature type="domain" description="ABM" evidence="1">
    <location>
        <begin position="6"/>
        <end position="94"/>
    </location>
</feature>
<dbReference type="InterPro" id="IPR050744">
    <property type="entry name" value="AI-2_Isomerase_LsrG"/>
</dbReference>
<evidence type="ECO:0000313" key="3">
    <source>
        <dbReference type="Proteomes" id="UP000463975"/>
    </source>
</evidence>
<dbReference type="AlphaFoldDB" id="A0A6P1NHC4"/>
<dbReference type="Gene3D" id="3.30.70.100">
    <property type="match status" value="1"/>
</dbReference>
<dbReference type="GO" id="GO:0004497">
    <property type="term" value="F:monooxygenase activity"/>
    <property type="evidence" value="ECO:0007669"/>
    <property type="project" value="UniProtKB-KW"/>
</dbReference>
<protein>
    <submittedName>
        <fullName evidence="2">Antibiotic biosynthesis monooxygenase</fullName>
    </submittedName>
</protein>
<dbReference type="RefSeq" id="WP_160619349.1">
    <property type="nucleotide sequence ID" value="NZ_CP047652.1"/>
</dbReference>
<dbReference type="Pfam" id="PF03992">
    <property type="entry name" value="ABM"/>
    <property type="match status" value="1"/>
</dbReference>
<sequence length="101" mass="11313">MMSEPVYLTAIIEVAPQHADQADRAMQDCIAHSRKEKACQRYFIYRDLEKPGRFVANEIWASSEGLDAHSASPHFQALIATLKTLSAKIEIMKVSPIEPQA</sequence>
<reference evidence="2 3" key="1">
    <citation type="submission" date="2020-01" db="EMBL/GenBank/DDBJ databases">
        <title>Genome sequencing of strain KACC 21507.</title>
        <authorList>
            <person name="Heo J."/>
            <person name="Kim S.-J."/>
            <person name="Kim J.-S."/>
            <person name="Hong S.-B."/>
            <person name="Kwon S.-W."/>
        </authorList>
    </citation>
    <scope>NUCLEOTIDE SEQUENCE [LARGE SCALE GENOMIC DNA]</scope>
    <source>
        <strain evidence="2 3">KACC 21507</strain>
    </source>
</reference>
<accession>A0A6P1NHC4</accession>
<dbReference type="PANTHER" id="PTHR33336:SF3">
    <property type="entry name" value="ABM DOMAIN-CONTAINING PROTEIN"/>
    <property type="match status" value="1"/>
</dbReference>
<dbReference type="InterPro" id="IPR007138">
    <property type="entry name" value="ABM_dom"/>
</dbReference>
<dbReference type="EMBL" id="CP047652">
    <property type="protein sequence ID" value="QHI96277.1"/>
    <property type="molecule type" value="Genomic_DNA"/>
</dbReference>
<keyword evidence="3" id="KW-1185">Reference proteome</keyword>
<dbReference type="SUPFAM" id="SSF54909">
    <property type="entry name" value="Dimeric alpha+beta barrel"/>
    <property type="match status" value="1"/>
</dbReference>
<evidence type="ECO:0000313" key="2">
    <source>
        <dbReference type="EMBL" id="QHI96277.1"/>
    </source>
</evidence>
<proteinExistence type="predicted"/>
<gene>
    <name evidence="2" type="ORF">GT348_08610</name>
</gene>
<evidence type="ECO:0000259" key="1">
    <source>
        <dbReference type="PROSITE" id="PS51725"/>
    </source>
</evidence>
<dbReference type="PROSITE" id="PS51725">
    <property type="entry name" value="ABM"/>
    <property type="match status" value="1"/>
</dbReference>
<dbReference type="Proteomes" id="UP000463975">
    <property type="component" value="Chromosome"/>
</dbReference>
<organism evidence="2 3">
    <name type="scientific">Aristophania vespae</name>
    <dbReference type="NCBI Taxonomy" id="2697033"/>
    <lineage>
        <taxon>Bacteria</taxon>
        <taxon>Pseudomonadati</taxon>
        <taxon>Pseudomonadota</taxon>
        <taxon>Alphaproteobacteria</taxon>
        <taxon>Acetobacterales</taxon>
        <taxon>Acetobacteraceae</taxon>
        <taxon>Aristophania</taxon>
    </lineage>
</organism>
<dbReference type="KEGG" id="bomb:GT348_08610"/>
<dbReference type="InterPro" id="IPR011008">
    <property type="entry name" value="Dimeric_a/b-barrel"/>
</dbReference>
<keyword evidence="2" id="KW-0560">Oxidoreductase</keyword>